<accession>A0ABZ2BHW4</accession>
<organism evidence="8 9">
    <name type="scientific">Sinorhizobium chiapasense</name>
    <dbReference type="NCBI Taxonomy" id="501572"/>
    <lineage>
        <taxon>Bacteria</taxon>
        <taxon>Pseudomonadati</taxon>
        <taxon>Pseudomonadota</taxon>
        <taxon>Alphaproteobacteria</taxon>
        <taxon>Hyphomicrobiales</taxon>
        <taxon>Rhizobiaceae</taxon>
        <taxon>Sinorhizobium/Ensifer group</taxon>
        <taxon>Sinorhizobium</taxon>
    </lineage>
</organism>
<dbReference type="PRINTS" id="PR00723">
    <property type="entry name" value="SUBTILISIN"/>
</dbReference>
<protein>
    <submittedName>
        <fullName evidence="8">S8 family serine peptidase</fullName>
    </submittedName>
</protein>
<keyword evidence="4 5" id="KW-0720">Serine protease</keyword>
<evidence type="ECO:0000256" key="6">
    <source>
        <dbReference type="SAM" id="MobiDB-lite"/>
    </source>
</evidence>
<dbReference type="Pfam" id="PF00082">
    <property type="entry name" value="Peptidase_S8"/>
    <property type="match status" value="2"/>
</dbReference>
<feature type="domain" description="Peptidase S8/S53" evidence="7">
    <location>
        <begin position="519"/>
        <end position="641"/>
    </location>
</feature>
<dbReference type="InterPro" id="IPR022398">
    <property type="entry name" value="Peptidase_S8_His-AS"/>
</dbReference>
<keyword evidence="9" id="KW-1185">Reference proteome</keyword>
<feature type="domain" description="Peptidase S8/S53" evidence="7">
    <location>
        <begin position="163"/>
        <end position="353"/>
    </location>
</feature>
<evidence type="ECO:0000313" key="9">
    <source>
        <dbReference type="Proteomes" id="UP001432360"/>
    </source>
</evidence>
<dbReference type="Gene3D" id="3.40.50.200">
    <property type="entry name" value="Peptidase S8/S53 domain"/>
    <property type="match status" value="2"/>
</dbReference>
<evidence type="ECO:0000256" key="1">
    <source>
        <dbReference type="ARBA" id="ARBA00011073"/>
    </source>
</evidence>
<dbReference type="Proteomes" id="UP001432360">
    <property type="component" value="Plasmid pSchITTGS70b"/>
</dbReference>
<feature type="region of interest" description="Disordered" evidence="6">
    <location>
        <begin position="137"/>
        <end position="159"/>
    </location>
</feature>
<feature type="active site" description="Charge relay system" evidence="5">
    <location>
        <position position="592"/>
    </location>
</feature>
<dbReference type="InterPro" id="IPR000209">
    <property type="entry name" value="Peptidase_S8/S53_dom"/>
</dbReference>
<dbReference type="PROSITE" id="PS00137">
    <property type="entry name" value="SUBTILASE_HIS"/>
    <property type="match status" value="1"/>
</dbReference>
<feature type="compositionally biased region" description="Basic and acidic residues" evidence="6">
    <location>
        <begin position="773"/>
        <end position="782"/>
    </location>
</feature>
<evidence type="ECO:0000256" key="3">
    <source>
        <dbReference type="ARBA" id="ARBA00022801"/>
    </source>
</evidence>
<feature type="region of interest" description="Disordered" evidence="6">
    <location>
        <begin position="762"/>
        <end position="782"/>
    </location>
</feature>
<proteinExistence type="inferred from homology"/>
<dbReference type="InterPro" id="IPR036852">
    <property type="entry name" value="Peptidase_S8/S53_dom_sf"/>
</dbReference>
<evidence type="ECO:0000256" key="2">
    <source>
        <dbReference type="ARBA" id="ARBA00022670"/>
    </source>
</evidence>
<evidence type="ECO:0000259" key="7">
    <source>
        <dbReference type="Pfam" id="PF00082"/>
    </source>
</evidence>
<dbReference type="Gene3D" id="2.60.120.1290">
    <property type="match status" value="1"/>
</dbReference>
<evidence type="ECO:0000256" key="4">
    <source>
        <dbReference type="ARBA" id="ARBA00022825"/>
    </source>
</evidence>
<dbReference type="PROSITE" id="PS00138">
    <property type="entry name" value="SUBTILASE_SER"/>
    <property type="match status" value="1"/>
</dbReference>
<keyword evidence="3 5" id="KW-0378">Hydrolase</keyword>
<dbReference type="PROSITE" id="PS51892">
    <property type="entry name" value="SUBTILASE"/>
    <property type="match status" value="1"/>
</dbReference>
<evidence type="ECO:0000313" key="8">
    <source>
        <dbReference type="EMBL" id="WVT06338.1"/>
    </source>
</evidence>
<keyword evidence="8" id="KW-0614">Plasmid</keyword>
<reference evidence="8" key="1">
    <citation type="submission" date="2023-08" db="EMBL/GenBank/DDBJ databases">
        <title>Complete genome sequence of Sinorhizobium chiapanecum ITTG S70 isolated from Acaciella angustissima nodules in Chiapas-Mexico.</title>
        <authorList>
            <person name="Rincon-Rosales R."/>
            <person name="Rogel M.A."/>
            <person name="Rincon-Medina C.I."/>
            <person name="Guerrero G."/>
            <person name="Manzano-Gomez L.A."/>
            <person name="Lopez-Lopez A."/>
            <person name="Rincon Molina F.A."/>
            <person name="Martinez-Romero E."/>
        </authorList>
    </citation>
    <scope>NUCLEOTIDE SEQUENCE</scope>
    <source>
        <strain evidence="8">ITTG S70</strain>
        <plasmid evidence="8">pSchITTGS70b</plasmid>
    </source>
</reference>
<evidence type="ECO:0000256" key="5">
    <source>
        <dbReference type="PROSITE-ProRule" id="PRU01240"/>
    </source>
</evidence>
<feature type="active site" description="Charge relay system" evidence="5">
    <location>
        <position position="247"/>
    </location>
</feature>
<dbReference type="EMBL" id="CP133150">
    <property type="protein sequence ID" value="WVT06338.1"/>
    <property type="molecule type" value="Genomic_DNA"/>
</dbReference>
<name>A0ABZ2BHW4_9HYPH</name>
<comment type="similarity">
    <text evidence="1 5">Belongs to the peptidase S8 family.</text>
</comment>
<dbReference type="InterPro" id="IPR015500">
    <property type="entry name" value="Peptidase_S8_subtilisin-rel"/>
</dbReference>
<sequence>MSDSWQNVVLRNQHPKLRMFANCDPDVSSAKSEVQPALRVASVELAASTPPLATAIAPDAAPVAGTAKKHGVDVQAQREAVEVSVFVRSTDTLPSVAGQQTLRGMATRRMTLDEVYNLAREPSTIFIEPADALKLPRPFKGSAGGTAPTRRVPGATPTELGDGKGMLIGIIDVEGFDWAHPDFLVGGKSRFVSIWDQGAKVGRNRKGLKRGRVITAADMQSALTDAAKIGVSPHDLEPQSQMAVGSHGTHVASIAAGNSGLCSAAEIAAVLIALPEDEIDRRTSFYDSTCLLDAVYYLLDLAGERPISINISLGTNGHAHDGSSILDRWIDALLAEPGRSICIAAGNAGQERPEAPDDLGYMMGRIHASGKIDAQGLDHILEWQVVGDKIKDASENELEIWYDPQDRFAISIRPPDGDWIGPVLPGQFIENHQLPDRTLISIYNELHHPTNGANYIAAYLTPFFGDDLIIGIPAGVWQVRLHGLVIRDGTFHAWIERDDPADLGDGNYFWPSFFTEASHVDTSSVSALACGQRIVSVANLDEMKRRAHITSSQGPTRDGRLKPDITAPGTRIVAANGFGDPNNPWIEMTGTSMASPYVAGVIGLMLAAEPTLTAAQILGIIKATAQPLPGATYKWVNDLGFGVISPAACVAEASRALSRTELKKPTAPATGAPVVAAALHPASARHAKPPQLDAPQGPHHENHALTVREGRLPVARSRCRQHPRRWRYARILRLRGARLPGRMGGRHRQGPRPRLCLTCRSGSHRRRAAAPRRYGEVARLRP</sequence>
<gene>
    <name evidence="8" type="ORF">RB548_21945</name>
</gene>
<dbReference type="SUPFAM" id="SSF52743">
    <property type="entry name" value="Subtilisin-like"/>
    <property type="match status" value="1"/>
</dbReference>
<dbReference type="PANTHER" id="PTHR43806">
    <property type="entry name" value="PEPTIDASE S8"/>
    <property type="match status" value="1"/>
</dbReference>
<feature type="active site" description="Charge relay system" evidence="5">
    <location>
        <position position="172"/>
    </location>
</feature>
<geneLocation type="plasmid" evidence="8 9">
    <name>pSchITTGS70b</name>
</geneLocation>
<dbReference type="InterPro" id="IPR023828">
    <property type="entry name" value="Peptidase_S8_Ser-AS"/>
</dbReference>
<dbReference type="PANTHER" id="PTHR43806:SF11">
    <property type="entry name" value="CEREVISIN-RELATED"/>
    <property type="match status" value="1"/>
</dbReference>
<dbReference type="InterPro" id="IPR050131">
    <property type="entry name" value="Peptidase_S8_subtilisin-like"/>
</dbReference>
<keyword evidence="2 5" id="KW-0645">Protease</keyword>